<sequence length="84" mass="9508">MRIHSDGKIISLDREEALKLCRPGAGADTCIWLVVGGNGFECLYYNRKEGLNLEGETLEERWKKGLTVAKRDGCNVVRRLELDK</sequence>
<comment type="caution">
    <text evidence="1">The sequence shown here is derived from an EMBL/GenBank/DDBJ whole genome shotgun (WGS) entry which is preliminary data.</text>
</comment>
<name>X1LPH9_9ZZZZ</name>
<dbReference type="AlphaFoldDB" id="X1LPH9"/>
<evidence type="ECO:0000313" key="1">
    <source>
        <dbReference type="EMBL" id="GAI20978.1"/>
    </source>
</evidence>
<accession>X1LPH9</accession>
<reference evidence="1" key="1">
    <citation type="journal article" date="2014" name="Front. Microbiol.">
        <title>High frequency of phylogenetically diverse reductive dehalogenase-homologous genes in deep subseafloor sedimentary metagenomes.</title>
        <authorList>
            <person name="Kawai M."/>
            <person name="Futagami T."/>
            <person name="Toyoda A."/>
            <person name="Takaki Y."/>
            <person name="Nishi S."/>
            <person name="Hori S."/>
            <person name="Arai W."/>
            <person name="Tsubouchi T."/>
            <person name="Morono Y."/>
            <person name="Uchiyama I."/>
            <person name="Ito T."/>
            <person name="Fujiyama A."/>
            <person name="Inagaki F."/>
            <person name="Takami H."/>
        </authorList>
    </citation>
    <scope>NUCLEOTIDE SEQUENCE</scope>
    <source>
        <strain evidence="1">Expedition CK06-06</strain>
    </source>
</reference>
<protein>
    <submittedName>
        <fullName evidence="1">Uncharacterized protein</fullName>
    </submittedName>
</protein>
<organism evidence="1">
    <name type="scientific">marine sediment metagenome</name>
    <dbReference type="NCBI Taxonomy" id="412755"/>
    <lineage>
        <taxon>unclassified sequences</taxon>
        <taxon>metagenomes</taxon>
        <taxon>ecological metagenomes</taxon>
    </lineage>
</organism>
<dbReference type="EMBL" id="BARV01015915">
    <property type="protein sequence ID" value="GAI20978.1"/>
    <property type="molecule type" value="Genomic_DNA"/>
</dbReference>
<gene>
    <name evidence="1" type="ORF">S06H3_27439</name>
</gene>
<proteinExistence type="predicted"/>